<dbReference type="EMBL" id="JBHTMP010000067">
    <property type="protein sequence ID" value="MFD1325123.1"/>
    <property type="molecule type" value="Genomic_DNA"/>
</dbReference>
<feature type="transmembrane region" description="Helical" evidence="7">
    <location>
        <begin position="134"/>
        <end position="156"/>
    </location>
</feature>
<evidence type="ECO:0000256" key="3">
    <source>
        <dbReference type="ARBA" id="ARBA00022448"/>
    </source>
</evidence>
<sequence>MPTPPRPRLLLLILAYLAFVSLGLPDGLIGVAWPSVRTDFHVPTEAVGLLLIASTAGYLTSSVAAGFSVARLGVGWLLAGSTVMASLALAGYSMTPGFILMTGFALLLGLGSGAIDSGLNAYAASAFGPRHMNWLHAFFGLGVAVGPLIMTTVIGAGLAWRWGYGIVAGAQAVLAVAFVFTVHAWGNRRGAAGGGAAANPTGDLRTETIAADTVDVEPVTPAVPPPIRDTLRLPAVWFGVLAFAAYVAIELGAGLWAYLLLTEGRGLGATAAGICVSGYYGSLFLGRVVQGVVAERVGTARVLWASMIGMAFGAVLVAVPGPAWLAVVGLAIVGFGAAPVFPLLTLTTADRVGASHADRTIGLQIGVAGLAGAFVPAGIGVLISRIDVEVLGPALVVLSVLLLLVYAASNRQPRPASTTPS</sequence>
<feature type="transmembrane region" description="Helical" evidence="7">
    <location>
        <begin position="74"/>
        <end position="92"/>
    </location>
</feature>
<dbReference type="Proteomes" id="UP001597260">
    <property type="component" value="Unassembled WGS sequence"/>
</dbReference>
<dbReference type="RefSeq" id="WP_377576902.1">
    <property type="nucleotide sequence ID" value="NZ_JBHTMP010000067.1"/>
</dbReference>
<protein>
    <submittedName>
        <fullName evidence="9">MFS transporter</fullName>
    </submittedName>
</protein>
<name>A0ABW3YMK3_9ACTN</name>
<feature type="transmembrane region" description="Helical" evidence="7">
    <location>
        <begin position="47"/>
        <end position="67"/>
    </location>
</feature>
<evidence type="ECO:0000256" key="2">
    <source>
        <dbReference type="ARBA" id="ARBA00008335"/>
    </source>
</evidence>
<evidence type="ECO:0000259" key="8">
    <source>
        <dbReference type="PROSITE" id="PS50850"/>
    </source>
</evidence>
<keyword evidence="3" id="KW-0813">Transport</keyword>
<comment type="similarity">
    <text evidence="2">Belongs to the major facilitator superfamily.</text>
</comment>
<dbReference type="InterPro" id="IPR011701">
    <property type="entry name" value="MFS"/>
</dbReference>
<dbReference type="InterPro" id="IPR051788">
    <property type="entry name" value="MFS_Transporter"/>
</dbReference>
<keyword evidence="5 7" id="KW-1133">Transmembrane helix</keyword>
<dbReference type="PANTHER" id="PTHR23514">
    <property type="entry name" value="BYPASS OF STOP CODON PROTEIN 6"/>
    <property type="match status" value="1"/>
</dbReference>
<dbReference type="InterPro" id="IPR020846">
    <property type="entry name" value="MFS_dom"/>
</dbReference>
<dbReference type="PANTHER" id="PTHR23514:SF3">
    <property type="entry name" value="BYPASS OF STOP CODON PROTEIN 6"/>
    <property type="match status" value="1"/>
</dbReference>
<feature type="transmembrane region" description="Helical" evidence="7">
    <location>
        <begin position="325"/>
        <end position="349"/>
    </location>
</feature>
<feature type="transmembrane region" description="Helical" evidence="7">
    <location>
        <begin position="162"/>
        <end position="182"/>
    </location>
</feature>
<dbReference type="SUPFAM" id="SSF103473">
    <property type="entry name" value="MFS general substrate transporter"/>
    <property type="match status" value="1"/>
</dbReference>
<keyword evidence="10" id="KW-1185">Reference proteome</keyword>
<keyword evidence="4 7" id="KW-0812">Transmembrane</keyword>
<evidence type="ECO:0000313" key="9">
    <source>
        <dbReference type="EMBL" id="MFD1325123.1"/>
    </source>
</evidence>
<feature type="transmembrane region" description="Helical" evidence="7">
    <location>
        <begin position="267"/>
        <end position="289"/>
    </location>
</feature>
<dbReference type="Pfam" id="PF07690">
    <property type="entry name" value="MFS_1"/>
    <property type="match status" value="1"/>
</dbReference>
<reference evidence="10" key="1">
    <citation type="journal article" date="2019" name="Int. J. Syst. Evol. Microbiol.">
        <title>The Global Catalogue of Microorganisms (GCM) 10K type strain sequencing project: providing services to taxonomists for standard genome sequencing and annotation.</title>
        <authorList>
            <consortium name="The Broad Institute Genomics Platform"/>
            <consortium name="The Broad Institute Genome Sequencing Center for Infectious Disease"/>
            <person name="Wu L."/>
            <person name="Ma J."/>
        </authorList>
    </citation>
    <scope>NUCLEOTIDE SEQUENCE [LARGE SCALE GENOMIC DNA]</scope>
    <source>
        <strain evidence="10">JCM 31037</strain>
    </source>
</reference>
<feature type="domain" description="Major facilitator superfamily (MFS) profile" evidence="8">
    <location>
        <begin position="11"/>
        <end position="411"/>
    </location>
</feature>
<evidence type="ECO:0000256" key="6">
    <source>
        <dbReference type="ARBA" id="ARBA00023136"/>
    </source>
</evidence>
<comment type="subcellular location">
    <subcellularLocation>
        <location evidence="1">Cell membrane</location>
        <topology evidence="1">Multi-pass membrane protein</topology>
    </subcellularLocation>
</comment>
<feature type="transmembrane region" description="Helical" evidence="7">
    <location>
        <begin position="361"/>
        <end position="384"/>
    </location>
</feature>
<accession>A0ABW3YMK3</accession>
<keyword evidence="6 7" id="KW-0472">Membrane</keyword>
<evidence type="ECO:0000313" key="10">
    <source>
        <dbReference type="Proteomes" id="UP001597260"/>
    </source>
</evidence>
<feature type="transmembrane region" description="Helical" evidence="7">
    <location>
        <begin position="301"/>
        <end position="319"/>
    </location>
</feature>
<dbReference type="InterPro" id="IPR036259">
    <property type="entry name" value="MFS_trans_sf"/>
</dbReference>
<evidence type="ECO:0000256" key="7">
    <source>
        <dbReference type="SAM" id="Phobius"/>
    </source>
</evidence>
<dbReference type="PROSITE" id="PS50850">
    <property type="entry name" value="MFS"/>
    <property type="match status" value="1"/>
</dbReference>
<feature type="transmembrane region" description="Helical" evidence="7">
    <location>
        <begin position="390"/>
        <end position="408"/>
    </location>
</feature>
<feature type="transmembrane region" description="Helical" evidence="7">
    <location>
        <begin position="235"/>
        <end position="261"/>
    </location>
</feature>
<dbReference type="Gene3D" id="1.20.1250.20">
    <property type="entry name" value="MFS general substrate transporter like domains"/>
    <property type="match status" value="1"/>
</dbReference>
<organism evidence="9 10">
    <name type="scientific">Micromonospora sonneratiae</name>
    <dbReference type="NCBI Taxonomy" id="1184706"/>
    <lineage>
        <taxon>Bacteria</taxon>
        <taxon>Bacillati</taxon>
        <taxon>Actinomycetota</taxon>
        <taxon>Actinomycetes</taxon>
        <taxon>Micromonosporales</taxon>
        <taxon>Micromonosporaceae</taxon>
        <taxon>Micromonospora</taxon>
    </lineage>
</organism>
<proteinExistence type="inferred from homology"/>
<evidence type="ECO:0000256" key="4">
    <source>
        <dbReference type="ARBA" id="ARBA00022692"/>
    </source>
</evidence>
<feature type="transmembrane region" description="Helical" evidence="7">
    <location>
        <begin position="98"/>
        <end position="122"/>
    </location>
</feature>
<evidence type="ECO:0000256" key="1">
    <source>
        <dbReference type="ARBA" id="ARBA00004651"/>
    </source>
</evidence>
<evidence type="ECO:0000256" key="5">
    <source>
        <dbReference type="ARBA" id="ARBA00022989"/>
    </source>
</evidence>
<gene>
    <name evidence="9" type="ORF">ACFQ4H_28960</name>
</gene>
<comment type="caution">
    <text evidence="9">The sequence shown here is derived from an EMBL/GenBank/DDBJ whole genome shotgun (WGS) entry which is preliminary data.</text>
</comment>